<evidence type="ECO:0000313" key="1">
    <source>
        <dbReference type="EMBL" id="EKC48352.1"/>
    </source>
</evidence>
<feature type="non-terminal residue" evidence="1">
    <location>
        <position position="1"/>
    </location>
</feature>
<dbReference type="AlphaFoldDB" id="K1RIE7"/>
<accession>K1RIE7</accession>
<reference evidence="1" key="1">
    <citation type="journal article" date="2013" name="Environ. Microbiol.">
        <title>Microbiota from the distal guts of lean and obese adolescents exhibit partial functional redundancy besides clear differences in community structure.</title>
        <authorList>
            <person name="Ferrer M."/>
            <person name="Ruiz A."/>
            <person name="Lanza F."/>
            <person name="Haange S.B."/>
            <person name="Oberbach A."/>
            <person name="Till H."/>
            <person name="Bargiela R."/>
            <person name="Campoy C."/>
            <person name="Segura M.T."/>
            <person name="Richter M."/>
            <person name="von Bergen M."/>
            <person name="Seifert J."/>
            <person name="Suarez A."/>
        </authorList>
    </citation>
    <scope>NUCLEOTIDE SEQUENCE</scope>
</reference>
<protein>
    <submittedName>
        <fullName evidence="1">Uncharacterized protein</fullName>
    </submittedName>
</protein>
<comment type="caution">
    <text evidence="1">The sequence shown here is derived from an EMBL/GenBank/DDBJ whole genome shotgun (WGS) entry which is preliminary data.</text>
</comment>
<gene>
    <name evidence="1" type="ORF">LEA_18916</name>
</gene>
<dbReference type="EMBL" id="AJWY01012991">
    <property type="protein sequence ID" value="EKC48352.1"/>
    <property type="molecule type" value="Genomic_DNA"/>
</dbReference>
<sequence length="274" mass="30993">DYSVLLDKEGEAGAESKTLIAAKEASLKNCEEADSIDHFGIRMADMLVGIIGKLMKSLYHSLTPTQDSPRIAKTLLSKEWFRLTDGQLQLYKQLYHIVFEINNDWYKVYAGNYSDDLVSFLGLLDFMNLFNSAKDIEQDFDMQPEYCNSCICQRLKTDFEQMKNKLPVEPVEDQEKDFFRNRRGAKVYYDVDKQPTLELTKGKNAFVALSVGIAKGGIPLVTIEASPENLCYRLPIQLSEWAKTLVSMANAGDDLLPAEVVFTKAGNRIYADII</sequence>
<organism evidence="1">
    <name type="scientific">human gut metagenome</name>
    <dbReference type="NCBI Taxonomy" id="408170"/>
    <lineage>
        <taxon>unclassified sequences</taxon>
        <taxon>metagenomes</taxon>
        <taxon>organismal metagenomes</taxon>
    </lineage>
</organism>
<name>K1RIE7_9ZZZZ</name>
<proteinExistence type="predicted"/>